<proteinExistence type="inferred from homology"/>
<evidence type="ECO:0000256" key="7">
    <source>
        <dbReference type="ARBA" id="ARBA00022840"/>
    </source>
</evidence>
<evidence type="ECO:0000256" key="2">
    <source>
        <dbReference type="ARBA" id="ARBA00005417"/>
    </source>
</evidence>
<evidence type="ECO:0000256" key="1">
    <source>
        <dbReference type="ARBA" id="ARBA00004202"/>
    </source>
</evidence>
<evidence type="ECO:0000256" key="4">
    <source>
        <dbReference type="ARBA" id="ARBA00022475"/>
    </source>
</evidence>
<reference evidence="12" key="1">
    <citation type="journal article" date="2015" name="MBio">
        <title>Genome-Resolved Metagenomic Analysis Reveals Roles for Candidate Phyla and Other Microbial Community Members in Biogeochemical Transformations in Oil Reservoirs.</title>
        <authorList>
            <person name="Hu P."/>
            <person name="Tom L."/>
            <person name="Singh A."/>
            <person name="Thomas B.C."/>
            <person name="Baker B.J."/>
            <person name="Piceno Y.M."/>
            <person name="Andersen G.L."/>
            <person name="Banfield J.F."/>
        </authorList>
    </citation>
    <scope>NUCLEOTIDE SEQUENCE [LARGE SCALE GENOMIC DNA]</scope>
</reference>
<name>A0A101I5Z0_9BACT</name>
<dbReference type="PANTHER" id="PTHR43297:SF14">
    <property type="entry name" value="ATPASE AAA-TYPE CORE DOMAIN-CONTAINING PROTEIN"/>
    <property type="match status" value="1"/>
</dbReference>
<keyword evidence="9" id="KW-0472">Membrane</keyword>
<dbReference type="EMBL" id="LGGW01000108">
    <property type="protein sequence ID" value="KUK89225.1"/>
    <property type="molecule type" value="Genomic_DNA"/>
</dbReference>
<dbReference type="Proteomes" id="UP000055014">
    <property type="component" value="Unassembled WGS sequence"/>
</dbReference>
<evidence type="ECO:0000259" key="10">
    <source>
        <dbReference type="PROSITE" id="PS50893"/>
    </source>
</evidence>
<dbReference type="InterPro" id="IPR003593">
    <property type="entry name" value="AAA+_ATPase"/>
</dbReference>
<dbReference type="Pfam" id="PF00005">
    <property type="entry name" value="ABC_tran"/>
    <property type="match status" value="1"/>
</dbReference>
<dbReference type="PROSITE" id="PS00211">
    <property type="entry name" value="ABC_TRANSPORTER_1"/>
    <property type="match status" value="1"/>
</dbReference>
<dbReference type="InterPro" id="IPR050388">
    <property type="entry name" value="ABC_Ni/Peptide_Import"/>
</dbReference>
<evidence type="ECO:0000256" key="8">
    <source>
        <dbReference type="ARBA" id="ARBA00022967"/>
    </source>
</evidence>
<dbReference type="PROSITE" id="PS50893">
    <property type="entry name" value="ABC_TRANSPORTER_2"/>
    <property type="match status" value="1"/>
</dbReference>
<dbReference type="Gene3D" id="3.40.50.300">
    <property type="entry name" value="P-loop containing nucleotide triphosphate hydrolases"/>
    <property type="match status" value="1"/>
</dbReference>
<evidence type="ECO:0000256" key="3">
    <source>
        <dbReference type="ARBA" id="ARBA00022448"/>
    </source>
</evidence>
<dbReference type="InterPro" id="IPR003439">
    <property type="entry name" value="ABC_transporter-like_ATP-bd"/>
</dbReference>
<comment type="subcellular location">
    <subcellularLocation>
        <location evidence="1">Cell membrane</location>
        <topology evidence="1">Peripheral membrane protein</topology>
    </subcellularLocation>
</comment>
<gene>
    <name evidence="11" type="ORF">XE02_1120</name>
</gene>
<dbReference type="InterPro" id="IPR027417">
    <property type="entry name" value="P-loop_NTPase"/>
</dbReference>
<evidence type="ECO:0000256" key="5">
    <source>
        <dbReference type="ARBA" id="ARBA00022519"/>
    </source>
</evidence>
<keyword evidence="7" id="KW-0067">ATP-binding</keyword>
<dbReference type="Pfam" id="PF08352">
    <property type="entry name" value="oligo_HPY"/>
    <property type="match status" value="1"/>
</dbReference>
<dbReference type="PANTHER" id="PTHR43297">
    <property type="entry name" value="OLIGOPEPTIDE TRANSPORT ATP-BINDING PROTEIN APPD"/>
    <property type="match status" value="1"/>
</dbReference>
<comment type="caution">
    <text evidence="11">The sequence shown here is derived from an EMBL/GenBank/DDBJ whole genome shotgun (WGS) entry which is preliminary data.</text>
</comment>
<evidence type="ECO:0000256" key="6">
    <source>
        <dbReference type="ARBA" id="ARBA00022741"/>
    </source>
</evidence>
<dbReference type="InterPro" id="IPR013563">
    <property type="entry name" value="Oligopep_ABC_C"/>
</dbReference>
<dbReference type="GO" id="GO:0005886">
    <property type="term" value="C:plasma membrane"/>
    <property type="evidence" value="ECO:0007669"/>
    <property type="project" value="UniProtKB-SubCell"/>
</dbReference>
<evidence type="ECO:0000256" key="9">
    <source>
        <dbReference type="ARBA" id="ARBA00023136"/>
    </source>
</evidence>
<organism evidence="11 12">
    <name type="scientific">Mesotoga infera</name>
    <dbReference type="NCBI Taxonomy" id="1236046"/>
    <lineage>
        <taxon>Bacteria</taxon>
        <taxon>Thermotogati</taxon>
        <taxon>Thermotogota</taxon>
        <taxon>Thermotogae</taxon>
        <taxon>Kosmotogales</taxon>
        <taxon>Kosmotogaceae</taxon>
        <taxon>Mesotoga</taxon>
    </lineage>
</organism>
<keyword evidence="3" id="KW-0813">Transport</keyword>
<dbReference type="SUPFAM" id="SSF52540">
    <property type="entry name" value="P-loop containing nucleoside triphosphate hydrolases"/>
    <property type="match status" value="1"/>
</dbReference>
<dbReference type="NCBIfam" id="TIGR01727">
    <property type="entry name" value="oligo_HPY"/>
    <property type="match status" value="1"/>
</dbReference>
<dbReference type="InterPro" id="IPR017871">
    <property type="entry name" value="ABC_transporter-like_CS"/>
</dbReference>
<comment type="similarity">
    <text evidence="2">Belongs to the ABC transporter superfamily.</text>
</comment>
<dbReference type="GO" id="GO:0015833">
    <property type="term" value="P:peptide transport"/>
    <property type="evidence" value="ECO:0007669"/>
    <property type="project" value="InterPro"/>
</dbReference>
<dbReference type="GO" id="GO:0016887">
    <property type="term" value="F:ATP hydrolysis activity"/>
    <property type="evidence" value="ECO:0007669"/>
    <property type="project" value="InterPro"/>
</dbReference>
<keyword evidence="6" id="KW-0547">Nucleotide-binding</keyword>
<keyword evidence="8" id="KW-1278">Translocase</keyword>
<dbReference type="CDD" id="cd03257">
    <property type="entry name" value="ABC_NikE_OppD_transporters"/>
    <property type="match status" value="1"/>
</dbReference>
<keyword evidence="4" id="KW-1003">Cell membrane</keyword>
<dbReference type="SMART" id="SM00382">
    <property type="entry name" value="AAA"/>
    <property type="match status" value="1"/>
</dbReference>
<sequence length="325" mass="36641">MSTILEIKNLKTYFRSPDGLVKAVDDISFNLEKGEILALVGESGCGKSVTVQTILGLIKVPPAKVEGEIFYKDKNLVGLPNSAYRDIRGREISMIFQEPMSTFDPLFTIGYQLTEVARAHMPWNEGRTYEEIISILRRVNIPEPEKRYKEYPHEMSGGMLQRIMIAMALITNPEIIIADEPTTALDVTIQAQVLNIMRELQGEFGSSIIFITHDLGVVAELADRVHVMYAGKIVEKAGVNELYSSPSHPYTKGLLNSRVMRSFKGKKLPYIEGYVPRAYEFPEGCRFNPRCPHAMEICRQKDPPEFYVGDGHTAACWLFEGESEK</sequence>
<keyword evidence="5" id="KW-0997">Cell inner membrane</keyword>
<dbReference type="GO" id="GO:0005524">
    <property type="term" value="F:ATP binding"/>
    <property type="evidence" value="ECO:0007669"/>
    <property type="project" value="UniProtKB-KW"/>
</dbReference>
<feature type="domain" description="ABC transporter" evidence="10">
    <location>
        <begin position="5"/>
        <end position="255"/>
    </location>
</feature>
<evidence type="ECO:0000313" key="12">
    <source>
        <dbReference type="Proteomes" id="UP000055014"/>
    </source>
</evidence>
<dbReference type="FunFam" id="3.40.50.300:FF:000016">
    <property type="entry name" value="Oligopeptide ABC transporter ATP-binding component"/>
    <property type="match status" value="1"/>
</dbReference>
<evidence type="ECO:0000313" key="11">
    <source>
        <dbReference type="EMBL" id="KUK89225.1"/>
    </source>
</evidence>
<protein>
    <submittedName>
        <fullName evidence="11">ABC-type dipeptide/oligopeptide/nickel transport system, ATPase component</fullName>
    </submittedName>
</protein>
<dbReference type="AlphaFoldDB" id="A0A101I5Z0"/>
<accession>A0A101I5Z0</accession>
<dbReference type="PATRIC" id="fig|1236046.5.peg.917"/>